<gene>
    <name evidence="9" type="primary">taw1</name>
    <name evidence="11" type="ORF">EYG76_02155</name>
</gene>
<feature type="binding site" evidence="9">
    <location>
        <position position="52"/>
    </location>
    <ligand>
        <name>[4Fe-4S] cluster</name>
        <dbReference type="ChEBI" id="CHEBI:49883"/>
        <label>1</label>
    </ligand>
</feature>
<dbReference type="Pfam" id="PF08608">
    <property type="entry name" value="Wyosine_form"/>
    <property type="match status" value="1"/>
</dbReference>
<keyword evidence="3 9" id="KW-0819">tRNA processing</keyword>
<dbReference type="GO" id="GO:0051539">
    <property type="term" value="F:4 iron, 4 sulfur cluster binding"/>
    <property type="evidence" value="ECO:0007669"/>
    <property type="project" value="UniProtKB-UniRule"/>
</dbReference>
<dbReference type="GO" id="GO:0046872">
    <property type="term" value="F:metal ion binding"/>
    <property type="evidence" value="ECO:0007669"/>
    <property type="project" value="UniProtKB-KW"/>
</dbReference>
<dbReference type="InterPro" id="IPR058240">
    <property type="entry name" value="rSAM_sf"/>
</dbReference>
<dbReference type="CDD" id="cd01335">
    <property type="entry name" value="Radical_SAM"/>
    <property type="match status" value="1"/>
</dbReference>
<feature type="binding site" evidence="9">
    <location>
        <position position="26"/>
    </location>
    <ligand>
        <name>[4Fe-4S] cluster</name>
        <dbReference type="ChEBI" id="CHEBI:49883"/>
        <label>1</label>
    </ligand>
</feature>
<evidence type="ECO:0000256" key="4">
    <source>
        <dbReference type="ARBA" id="ARBA00022723"/>
    </source>
</evidence>
<keyword evidence="7 9" id="KW-0456">Lyase</keyword>
<dbReference type="EMBL" id="DQSV01000043">
    <property type="protein sequence ID" value="HIP17090.1"/>
    <property type="molecule type" value="Genomic_DNA"/>
</dbReference>
<feature type="binding site" evidence="9">
    <location>
        <position position="69"/>
    </location>
    <ligand>
        <name>[4Fe-4S] cluster</name>
        <dbReference type="ChEBI" id="CHEBI:49883"/>
        <label>2</label>
        <note>4Fe-4S-S-AdoMet</note>
    </ligand>
</feature>
<comment type="function">
    <text evidence="9">Component of the wyosine derivatives biosynthesis pathway that catalyzes the condensation of N-methylguanine with 2 carbon atoms from pyruvate to form the tricyclic 4-demethylwyosine (imG-14) on guanosine-37 of tRNA(Phe).</text>
</comment>
<comment type="caution">
    <text evidence="11">The sequence shown here is derived from an EMBL/GenBank/DDBJ whole genome shotgun (WGS) entry which is preliminary data.</text>
</comment>
<proteinExistence type="inferred from homology"/>
<sequence>MIPESIYKILRKQHYQINDHSAVKLCGWVRKCFLENKSCYKSKFYGINTHRCIQCTPSVIWCQQNCIFCWRVLPTDLKEENQGARKNPQWKDPEEVVEQILKMHRTVIMGYKGILDRIGEEKFNEALNPKHVALSLSGEPTIYPYLKELIELFHKRGLTTFVVSNGILTEVIEEIEPTQLYVSLNAHDLGSYKRICGGKESNWDRILETLDILQDKKRTCLRTTVIRNLNDDILKFLELYERANTNFIEIKSYMNVGYSRKRLNLDDMLKHEEILDIAKTVEENSIFKLEDDSFDSRVVLLTNKNRKIDPKLKF</sequence>
<reference evidence="11" key="1">
    <citation type="journal article" date="2020" name="ISME J.">
        <title>Gammaproteobacteria mediating utilization of methyl-, sulfur- and petroleum organic compounds in deep ocean hydrothermal plumes.</title>
        <authorList>
            <person name="Zhou Z."/>
            <person name="Liu Y."/>
            <person name="Pan J."/>
            <person name="Cron B.R."/>
            <person name="Toner B.M."/>
            <person name="Anantharaman K."/>
            <person name="Breier J.A."/>
            <person name="Dick G.J."/>
            <person name="Li M."/>
        </authorList>
    </citation>
    <scope>NUCLEOTIDE SEQUENCE</scope>
    <source>
        <strain evidence="11">SZUA-1385</strain>
    </source>
</reference>
<evidence type="ECO:0000256" key="2">
    <source>
        <dbReference type="ARBA" id="ARBA00022691"/>
    </source>
</evidence>
<organism evidence="11 12">
    <name type="scientific">Methanothermococcus okinawensis</name>
    <dbReference type="NCBI Taxonomy" id="155863"/>
    <lineage>
        <taxon>Archaea</taxon>
        <taxon>Methanobacteriati</taxon>
        <taxon>Methanobacteriota</taxon>
        <taxon>Methanomada group</taxon>
        <taxon>Methanococci</taxon>
        <taxon>Methanococcales</taxon>
        <taxon>Methanococcaceae</taxon>
        <taxon>Methanothermococcus</taxon>
    </lineage>
</organism>
<dbReference type="Gene3D" id="3.20.20.70">
    <property type="entry name" value="Aldolase class I"/>
    <property type="match status" value="1"/>
</dbReference>
<feature type="binding site" evidence="9">
    <location>
        <position position="66"/>
    </location>
    <ligand>
        <name>[4Fe-4S] cluster</name>
        <dbReference type="ChEBI" id="CHEBI:49883"/>
        <label>2</label>
        <note>4Fe-4S-S-AdoMet</note>
    </ligand>
</feature>
<dbReference type="SFLD" id="SFLDS00029">
    <property type="entry name" value="Radical_SAM"/>
    <property type="match status" value="1"/>
</dbReference>
<evidence type="ECO:0000256" key="9">
    <source>
        <dbReference type="HAMAP-Rule" id="MF_01921"/>
    </source>
</evidence>
<keyword evidence="9" id="KW-0963">Cytoplasm</keyword>
<comment type="catalytic activity">
    <reaction evidence="8 9">
        <text>N(1)-methylguanosine(37) in tRNA(Phe) + pyruvate + S-adenosyl-L-methionine = 4-demethylwyosine(37) in tRNA(Phe) + 5'-deoxyadenosine + L-methionine + CO2 + H2O</text>
        <dbReference type="Rhea" id="RHEA:36347"/>
        <dbReference type="Rhea" id="RHEA-COMP:10164"/>
        <dbReference type="Rhea" id="RHEA-COMP:10165"/>
        <dbReference type="ChEBI" id="CHEBI:15361"/>
        <dbReference type="ChEBI" id="CHEBI:15377"/>
        <dbReference type="ChEBI" id="CHEBI:16526"/>
        <dbReference type="ChEBI" id="CHEBI:17319"/>
        <dbReference type="ChEBI" id="CHEBI:57844"/>
        <dbReference type="ChEBI" id="CHEBI:59789"/>
        <dbReference type="ChEBI" id="CHEBI:64315"/>
        <dbReference type="ChEBI" id="CHEBI:73542"/>
        <dbReference type="EC" id="4.1.3.44"/>
    </reaction>
</comment>
<dbReference type="SUPFAM" id="SSF102114">
    <property type="entry name" value="Radical SAM enzymes"/>
    <property type="match status" value="1"/>
</dbReference>
<keyword evidence="4 9" id="KW-0479">Metal-binding</keyword>
<feature type="binding site" evidence="9">
    <location>
        <position position="62"/>
    </location>
    <ligand>
        <name>[4Fe-4S] cluster</name>
        <dbReference type="ChEBI" id="CHEBI:49883"/>
        <label>2</label>
        <note>4Fe-4S-S-AdoMet</note>
    </ligand>
</feature>
<comment type="similarity">
    <text evidence="9">Belongs to the TYW1 family.</text>
</comment>
<name>A0A832YRV8_9EURY</name>
<feature type="domain" description="Radical SAM core" evidence="10">
    <location>
        <begin position="45"/>
        <end position="287"/>
    </location>
</feature>
<dbReference type="PROSITE" id="PS51918">
    <property type="entry name" value="RADICAL_SAM"/>
    <property type="match status" value="1"/>
</dbReference>
<dbReference type="Pfam" id="PF04055">
    <property type="entry name" value="Radical_SAM"/>
    <property type="match status" value="1"/>
</dbReference>
<evidence type="ECO:0000313" key="12">
    <source>
        <dbReference type="Proteomes" id="UP000605144"/>
    </source>
</evidence>
<evidence type="ECO:0000256" key="3">
    <source>
        <dbReference type="ARBA" id="ARBA00022694"/>
    </source>
</evidence>
<dbReference type="PANTHER" id="PTHR13930:SF0">
    <property type="entry name" value="S-ADENOSYL-L-METHIONINE-DEPENDENT TRNA 4-DEMETHYLWYOSINE SYNTHASE TYW1-RELATED"/>
    <property type="match status" value="1"/>
</dbReference>
<dbReference type="InterPro" id="IPR023993">
    <property type="entry name" value="TYW1_archaea"/>
</dbReference>
<keyword evidence="2 9" id="KW-0949">S-adenosyl-L-methionine</keyword>
<comment type="subcellular location">
    <subcellularLocation>
        <location evidence="9">Cytoplasm</location>
    </subcellularLocation>
</comment>
<protein>
    <recommendedName>
        <fullName evidence="9">S-adenosyl-L-methionine-dependent tRNA 4-demethylwyosine synthase</fullName>
        <ecNumber evidence="9">4.1.3.44</ecNumber>
    </recommendedName>
    <alternativeName>
        <fullName evidence="9">tRNA wyosine derivatives biosynthesis protein Taw1</fullName>
    </alternativeName>
</protein>
<dbReference type="InterPro" id="IPR034556">
    <property type="entry name" value="tRNA_wybutosine-synthase"/>
</dbReference>
<feature type="binding site" evidence="9">
    <location>
        <position position="39"/>
    </location>
    <ligand>
        <name>[4Fe-4S] cluster</name>
        <dbReference type="ChEBI" id="CHEBI:49883"/>
        <label>1</label>
    </ligand>
</feature>
<dbReference type="EC" id="4.1.3.44" evidence="9"/>
<dbReference type="HAMAP" id="MF_01921">
    <property type="entry name" value="TYW1_archaea"/>
    <property type="match status" value="1"/>
</dbReference>
<dbReference type="InterPro" id="IPR013785">
    <property type="entry name" value="Aldolase_TIM"/>
</dbReference>
<keyword evidence="6 9" id="KW-0411">Iron-sulfur</keyword>
<dbReference type="SFLD" id="SFLDG01071">
    <property type="entry name" value="tRNA_wybutosine-synthesizing"/>
    <property type="match status" value="1"/>
</dbReference>
<dbReference type="SFLD" id="SFLDF00284">
    <property type="entry name" value="tRNA_wybutosine-synthesizing"/>
    <property type="match status" value="1"/>
</dbReference>
<evidence type="ECO:0000313" key="11">
    <source>
        <dbReference type="EMBL" id="HIP17090.1"/>
    </source>
</evidence>
<dbReference type="GO" id="GO:0102521">
    <property type="term" value="F:tRNA-4-demethylwyosine synthase activity"/>
    <property type="evidence" value="ECO:0007669"/>
    <property type="project" value="UniProtKB-EC"/>
</dbReference>
<evidence type="ECO:0000256" key="5">
    <source>
        <dbReference type="ARBA" id="ARBA00023004"/>
    </source>
</evidence>
<comment type="cofactor">
    <cofactor evidence="9">
        <name>[4Fe-4S] cluster</name>
        <dbReference type="ChEBI" id="CHEBI:49883"/>
    </cofactor>
    <text evidence="9">Binds 2 [4Fe-4S] clusters. Binds 1 [4Fe-4S] cluster coordinated with 3 cysteines and an exchangeable S-adenosyl-L-methionine.</text>
</comment>
<dbReference type="GO" id="GO:0008033">
    <property type="term" value="P:tRNA processing"/>
    <property type="evidence" value="ECO:0007669"/>
    <property type="project" value="UniProtKB-UniRule"/>
</dbReference>
<dbReference type="Proteomes" id="UP000605144">
    <property type="component" value="Unassembled WGS sequence"/>
</dbReference>
<evidence type="ECO:0000256" key="1">
    <source>
        <dbReference type="ARBA" id="ARBA00022485"/>
    </source>
</evidence>
<comment type="subunit">
    <text evidence="9">Monomer.</text>
</comment>
<evidence type="ECO:0000259" key="10">
    <source>
        <dbReference type="PROSITE" id="PS51918"/>
    </source>
</evidence>
<dbReference type="InterPro" id="IPR007197">
    <property type="entry name" value="rSAM"/>
</dbReference>
<dbReference type="PANTHER" id="PTHR13930">
    <property type="entry name" value="S-ADENOSYL-L-METHIONINE-DEPENDENT TRNA 4-DEMETHYLWYOSINE SYNTHASE"/>
    <property type="match status" value="1"/>
</dbReference>
<dbReference type="NCBIfam" id="TIGR03972">
    <property type="entry name" value="rSAM_TYW1"/>
    <property type="match status" value="1"/>
</dbReference>
<evidence type="ECO:0000256" key="8">
    <source>
        <dbReference type="ARBA" id="ARBA00049466"/>
    </source>
</evidence>
<dbReference type="InterPro" id="IPR013917">
    <property type="entry name" value="tRNA_wybutosine-synth"/>
</dbReference>
<accession>A0A832YRV8</accession>
<dbReference type="AlphaFoldDB" id="A0A832YRV8"/>
<keyword evidence="5 9" id="KW-0408">Iron</keyword>
<dbReference type="GO" id="GO:0005737">
    <property type="term" value="C:cytoplasm"/>
    <property type="evidence" value="ECO:0007669"/>
    <property type="project" value="UniProtKB-SubCell"/>
</dbReference>
<evidence type="ECO:0000256" key="6">
    <source>
        <dbReference type="ARBA" id="ARBA00023014"/>
    </source>
</evidence>
<keyword evidence="1 9" id="KW-0004">4Fe-4S</keyword>
<evidence type="ECO:0000256" key="7">
    <source>
        <dbReference type="ARBA" id="ARBA00023239"/>
    </source>
</evidence>